<sequence>MTVSNKFVILSNENSATIIYLYYMNKLPSNQLIFTPPSPLDKLEVTEGRQDTGEYAYFLTTTGHPLYNSGQNAKKNNS</sequence>
<organism evidence="1 2">
    <name type="scientific">Candidatus Komeilibacteria bacterium CG11_big_fil_rev_8_21_14_0_20_36_20</name>
    <dbReference type="NCBI Taxonomy" id="1974477"/>
    <lineage>
        <taxon>Bacteria</taxon>
        <taxon>Candidatus Komeiliibacteriota</taxon>
    </lineage>
</organism>
<comment type="caution">
    <text evidence="1">The sequence shown here is derived from an EMBL/GenBank/DDBJ whole genome shotgun (WGS) entry which is preliminary data.</text>
</comment>
<proteinExistence type="predicted"/>
<evidence type="ECO:0000313" key="2">
    <source>
        <dbReference type="Proteomes" id="UP000230564"/>
    </source>
</evidence>
<evidence type="ECO:0000313" key="1">
    <source>
        <dbReference type="EMBL" id="PIR06794.1"/>
    </source>
</evidence>
<name>A0A2H0ND53_9BACT</name>
<gene>
    <name evidence="1" type="ORF">COV55_02380</name>
</gene>
<dbReference type="EMBL" id="PCWQ01000009">
    <property type="protein sequence ID" value="PIR06794.1"/>
    <property type="molecule type" value="Genomic_DNA"/>
</dbReference>
<dbReference type="AlphaFoldDB" id="A0A2H0ND53"/>
<reference evidence="1 2" key="1">
    <citation type="submission" date="2017-09" db="EMBL/GenBank/DDBJ databases">
        <title>Depth-based differentiation of microbial function through sediment-hosted aquifers and enrichment of novel symbionts in the deep terrestrial subsurface.</title>
        <authorList>
            <person name="Probst A.J."/>
            <person name="Ladd B."/>
            <person name="Jarett J.K."/>
            <person name="Geller-Mcgrath D.E."/>
            <person name="Sieber C.M."/>
            <person name="Emerson J.B."/>
            <person name="Anantharaman K."/>
            <person name="Thomas B.C."/>
            <person name="Malmstrom R."/>
            <person name="Stieglmeier M."/>
            <person name="Klingl A."/>
            <person name="Woyke T."/>
            <person name="Ryan C.M."/>
            <person name="Banfield J.F."/>
        </authorList>
    </citation>
    <scope>NUCLEOTIDE SEQUENCE [LARGE SCALE GENOMIC DNA]</scope>
    <source>
        <strain evidence="1">CG11_big_fil_rev_8_21_14_0_20_36_20</strain>
    </source>
</reference>
<accession>A0A2H0ND53</accession>
<dbReference type="Proteomes" id="UP000230564">
    <property type="component" value="Unassembled WGS sequence"/>
</dbReference>
<protein>
    <submittedName>
        <fullName evidence="1">Uncharacterized protein</fullName>
    </submittedName>
</protein>